<keyword evidence="1" id="KW-0812">Transmembrane</keyword>
<proteinExistence type="predicted"/>
<feature type="transmembrane region" description="Helical" evidence="1">
    <location>
        <begin position="96"/>
        <end position="115"/>
    </location>
</feature>
<accession>A0A7X6DI49</accession>
<feature type="transmembrane region" description="Helical" evidence="1">
    <location>
        <begin position="135"/>
        <end position="152"/>
    </location>
</feature>
<dbReference type="Proteomes" id="UP000521868">
    <property type="component" value="Unassembled WGS sequence"/>
</dbReference>
<gene>
    <name evidence="2" type="ORF">RAMLITH_16665</name>
</gene>
<feature type="transmembrane region" description="Helical" evidence="1">
    <location>
        <begin position="12"/>
        <end position="31"/>
    </location>
</feature>
<dbReference type="EMBL" id="VTOX01000006">
    <property type="protein sequence ID" value="NKE67458.1"/>
    <property type="molecule type" value="Genomic_DNA"/>
</dbReference>
<keyword evidence="1" id="KW-1133">Transmembrane helix</keyword>
<dbReference type="RefSeq" id="WP_168108587.1">
    <property type="nucleotide sequence ID" value="NZ_VTOX01000006.1"/>
</dbReference>
<dbReference type="AlphaFoldDB" id="A0A7X6DI49"/>
<comment type="caution">
    <text evidence="2">The sequence shown here is derived from an EMBL/GenBank/DDBJ whole genome shotgun (WGS) entry which is preliminary data.</text>
</comment>
<reference evidence="2 3" key="1">
    <citation type="journal article" date="2020" name="Nature">
        <title>Bacterial chemolithoautotrophy via manganese oxidation.</title>
        <authorList>
            <person name="Yu H."/>
            <person name="Leadbetter J.R."/>
        </authorList>
    </citation>
    <scope>NUCLEOTIDE SEQUENCE [LARGE SCALE GENOMIC DNA]</scope>
    <source>
        <strain evidence="2 3">RBP-1</strain>
    </source>
</reference>
<sequence length="171" mass="17772">MSTWKQALREGAISGAVASVLSTVVLVLAGARQNRAPAAPVNAISHWVWDRPALTADGASARHTLAGYLIHHAASVWWATLHARAWGTRARAKRPAPALAGAAAAAAVACFVDLVVTPRRFTPGFEHRLSPDALLGVYACFALGLALGSMAMPPVPEEEREDPPADGAAAA</sequence>
<keyword evidence="3" id="KW-1185">Reference proteome</keyword>
<organism evidence="2 3">
    <name type="scientific">Ramlibacter lithotrophicus</name>
    <dbReference type="NCBI Taxonomy" id="2606681"/>
    <lineage>
        <taxon>Bacteria</taxon>
        <taxon>Pseudomonadati</taxon>
        <taxon>Pseudomonadota</taxon>
        <taxon>Betaproteobacteria</taxon>
        <taxon>Burkholderiales</taxon>
        <taxon>Comamonadaceae</taxon>
        <taxon>Ramlibacter</taxon>
    </lineage>
</organism>
<evidence type="ECO:0000313" key="3">
    <source>
        <dbReference type="Proteomes" id="UP000521868"/>
    </source>
</evidence>
<name>A0A7X6DI49_9BURK</name>
<evidence type="ECO:0000313" key="2">
    <source>
        <dbReference type="EMBL" id="NKE67458.1"/>
    </source>
</evidence>
<keyword evidence="1" id="KW-0472">Membrane</keyword>
<evidence type="ECO:0000256" key="1">
    <source>
        <dbReference type="SAM" id="Phobius"/>
    </source>
</evidence>
<evidence type="ECO:0008006" key="4">
    <source>
        <dbReference type="Google" id="ProtNLM"/>
    </source>
</evidence>
<protein>
    <recommendedName>
        <fullName evidence="4">DUF1440 domain-containing protein</fullName>
    </recommendedName>
</protein>